<protein>
    <recommendedName>
        <fullName evidence="4">F-box domain-containing protein</fullName>
    </recommendedName>
</protein>
<evidence type="ECO:0000256" key="1">
    <source>
        <dbReference type="SAM" id="MobiDB-lite"/>
    </source>
</evidence>
<proteinExistence type="predicted"/>
<gene>
    <name evidence="2" type="ORF">B0J12DRAFT_70957</name>
</gene>
<feature type="compositionally biased region" description="Basic and acidic residues" evidence="1">
    <location>
        <begin position="89"/>
        <end position="101"/>
    </location>
</feature>
<evidence type="ECO:0008006" key="4">
    <source>
        <dbReference type="Google" id="ProtNLM"/>
    </source>
</evidence>
<dbReference type="Gene3D" id="1.20.1280.50">
    <property type="match status" value="1"/>
</dbReference>
<evidence type="ECO:0000313" key="3">
    <source>
        <dbReference type="Proteomes" id="UP000774617"/>
    </source>
</evidence>
<dbReference type="Proteomes" id="UP000774617">
    <property type="component" value="Unassembled WGS sequence"/>
</dbReference>
<comment type="caution">
    <text evidence="2">The sequence shown here is derived from an EMBL/GenBank/DDBJ whole genome shotgun (WGS) entry which is preliminary data.</text>
</comment>
<accession>A0ABQ8GDE5</accession>
<evidence type="ECO:0000313" key="2">
    <source>
        <dbReference type="EMBL" id="KAH7052347.1"/>
    </source>
</evidence>
<name>A0ABQ8GDE5_9PEZI</name>
<sequence length="224" mass="24671">MASPTPTSSFHQIAHTTELLELILLALPHPTLLATAPRVCRHWRAVIASSLPLQRALFFAPIAERGPLLPLLPPGDNSGASTPPGPSDGAHDGAGREEQERPAPNTLLIKKLRLGHYEAPDAEFDGGYMPMISMRWLVRVLGGASEEGRQGEEGPEESWKRMYLTQPPARRIEVLIDGTDMFQPVRGWVQDEGGVTAGTVWKKCVEMVAGRAWGKRSMCWFFEL</sequence>
<dbReference type="EMBL" id="JAGTJR010000011">
    <property type="protein sequence ID" value="KAH7052347.1"/>
    <property type="molecule type" value="Genomic_DNA"/>
</dbReference>
<keyword evidence="3" id="KW-1185">Reference proteome</keyword>
<feature type="region of interest" description="Disordered" evidence="1">
    <location>
        <begin position="70"/>
        <end position="105"/>
    </location>
</feature>
<reference evidence="2 3" key="1">
    <citation type="journal article" date="2021" name="Nat. Commun.">
        <title>Genetic determinants of endophytism in the Arabidopsis root mycobiome.</title>
        <authorList>
            <person name="Mesny F."/>
            <person name="Miyauchi S."/>
            <person name="Thiergart T."/>
            <person name="Pickel B."/>
            <person name="Atanasova L."/>
            <person name="Karlsson M."/>
            <person name="Huettel B."/>
            <person name="Barry K.W."/>
            <person name="Haridas S."/>
            <person name="Chen C."/>
            <person name="Bauer D."/>
            <person name="Andreopoulos W."/>
            <person name="Pangilinan J."/>
            <person name="LaButti K."/>
            <person name="Riley R."/>
            <person name="Lipzen A."/>
            <person name="Clum A."/>
            <person name="Drula E."/>
            <person name="Henrissat B."/>
            <person name="Kohler A."/>
            <person name="Grigoriev I.V."/>
            <person name="Martin F.M."/>
            <person name="Hacquard S."/>
        </authorList>
    </citation>
    <scope>NUCLEOTIDE SEQUENCE [LARGE SCALE GENOMIC DNA]</scope>
    <source>
        <strain evidence="2 3">MPI-SDFR-AT-0080</strain>
    </source>
</reference>
<dbReference type="InterPro" id="IPR036047">
    <property type="entry name" value="F-box-like_dom_sf"/>
</dbReference>
<organism evidence="2 3">
    <name type="scientific">Macrophomina phaseolina</name>
    <dbReference type="NCBI Taxonomy" id="35725"/>
    <lineage>
        <taxon>Eukaryota</taxon>
        <taxon>Fungi</taxon>
        <taxon>Dikarya</taxon>
        <taxon>Ascomycota</taxon>
        <taxon>Pezizomycotina</taxon>
        <taxon>Dothideomycetes</taxon>
        <taxon>Dothideomycetes incertae sedis</taxon>
        <taxon>Botryosphaeriales</taxon>
        <taxon>Botryosphaeriaceae</taxon>
        <taxon>Macrophomina</taxon>
    </lineage>
</organism>
<dbReference type="SUPFAM" id="SSF81383">
    <property type="entry name" value="F-box domain"/>
    <property type="match status" value="1"/>
</dbReference>